<dbReference type="KEGG" id="ggr:HKW67_21095"/>
<keyword evidence="3" id="KW-1185">Reference proteome</keyword>
<protein>
    <submittedName>
        <fullName evidence="2">Uncharacterized protein</fullName>
    </submittedName>
</protein>
<dbReference type="EMBL" id="CP053085">
    <property type="protein sequence ID" value="QJR37841.1"/>
    <property type="molecule type" value="Genomic_DNA"/>
</dbReference>
<sequence length="164" mass="16914">MPGLRQQGALVVSPSTDPASDETPKSLARRLVEQELSGASGNEAAATSLLVERVYVGLSRWFGPYGAHALVMRAVSRARTQHALLADVAVSASDVPHVTGWTSGSTAGGSVATREAAIAVLSSLHEALIRLIGDDLAETLLTQRDVAAGPSTTEMPVSSNASDP</sequence>
<proteinExistence type="predicted"/>
<organism evidence="2 3">
    <name type="scientific">Gemmatimonas groenlandica</name>
    <dbReference type="NCBI Taxonomy" id="2732249"/>
    <lineage>
        <taxon>Bacteria</taxon>
        <taxon>Pseudomonadati</taxon>
        <taxon>Gemmatimonadota</taxon>
        <taxon>Gemmatimonadia</taxon>
        <taxon>Gemmatimonadales</taxon>
        <taxon>Gemmatimonadaceae</taxon>
        <taxon>Gemmatimonas</taxon>
    </lineage>
</organism>
<reference evidence="2 3" key="1">
    <citation type="submission" date="2020-05" db="EMBL/GenBank/DDBJ databases">
        <title>Complete genome sequence of Gemmatimonas greenlandica TET16.</title>
        <authorList>
            <person name="Zeng Y."/>
        </authorList>
    </citation>
    <scope>NUCLEOTIDE SEQUENCE [LARGE SCALE GENOMIC DNA]</scope>
    <source>
        <strain evidence="2 3">TET16</strain>
    </source>
</reference>
<dbReference type="Proteomes" id="UP000500938">
    <property type="component" value="Chromosome"/>
</dbReference>
<evidence type="ECO:0000313" key="3">
    <source>
        <dbReference type="Proteomes" id="UP000500938"/>
    </source>
</evidence>
<dbReference type="RefSeq" id="WP_171227277.1">
    <property type="nucleotide sequence ID" value="NZ_CP053085.1"/>
</dbReference>
<evidence type="ECO:0000256" key="1">
    <source>
        <dbReference type="SAM" id="MobiDB-lite"/>
    </source>
</evidence>
<feature type="region of interest" description="Disordered" evidence="1">
    <location>
        <begin position="1"/>
        <end position="25"/>
    </location>
</feature>
<dbReference type="AlphaFoldDB" id="A0A6M4J062"/>
<accession>A0A6M4J062</accession>
<name>A0A6M4J062_9BACT</name>
<evidence type="ECO:0000313" key="2">
    <source>
        <dbReference type="EMBL" id="QJR37841.1"/>
    </source>
</evidence>
<gene>
    <name evidence="2" type="ORF">HKW67_21095</name>
</gene>